<proteinExistence type="predicted"/>
<name>A0ABV2D732_9HYPH</name>
<comment type="caution">
    <text evidence="1">The sequence shown here is derived from an EMBL/GenBank/DDBJ whole genome shotgun (WGS) entry which is preliminary data.</text>
</comment>
<protein>
    <submittedName>
        <fullName evidence="1">Uncharacterized protein</fullName>
    </submittedName>
</protein>
<evidence type="ECO:0000313" key="2">
    <source>
        <dbReference type="Proteomes" id="UP001548832"/>
    </source>
</evidence>
<reference evidence="1 2" key="1">
    <citation type="submission" date="2024-06" db="EMBL/GenBank/DDBJ databases">
        <authorList>
            <person name="Kim D.-U."/>
        </authorList>
    </citation>
    <scope>NUCLEOTIDE SEQUENCE [LARGE SCALE GENOMIC DNA]</scope>
    <source>
        <strain evidence="1 2">KACC15460</strain>
    </source>
</reference>
<dbReference type="EMBL" id="JBEWSZ010000001">
    <property type="protein sequence ID" value="MET2825836.1"/>
    <property type="molecule type" value="Genomic_DNA"/>
</dbReference>
<organism evidence="1 2">
    <name type="scientific">Mesorhizobium shangrilense</name>
    <dbReference type="NCBI Taxonomy" id="460060"/>
    <lineage>
        <taxon>Bacteria</taxon>
        <taxon>Pseudomonadati</taxon>
        <taxon>Pseudomonadota</taxon>
        <taxon>Alphaproteobacteria</taxon>
        <taxon>Hyphomicrobiales</taxon>
        <taxon>Phyllobacteriaceae</taxon>
        <taxon>Mesorhizobium</taxon>
    </lineage>
</organism>
<accession>A0ABV2D732</accession>
<dbReference type="RefSeq" id="WP_354457913.1">
    <property type="nucleotide sequence ID" value="NZ_JBEWSZ010000001.1"/>
</dbReference>
<sequence length="132" mass="14590">MTRKVSATGYNKLLATDVTLLSRDRLLGLLELDTDTGPIGVVMNKLTAERLMEALIEFLQAGEGVDAPKFCGRAGKGTLKRESPPRVNRDWLRCFNARQAGVFEFTVAAVSGRATQLPTELPHKERPHRKCP</sequence>
<dbReference type="Proteomes" id="UP001548832">
    <property type="component" value="Unassembled WGS sequence"/>
</dbReference>
<keyword evidence="2" id="KW-1185">Reference proteome</keyword>
<gene>
    <name evidence="1" type="ORF">ABVQ20_02480</name>
</gene>
<evidence type="ECO:0000313" key="1">
    <source>
        <dbReference type="EMBL" id="MET2825836.1"/>
    </source>
</evidence>